<dbReference type="PANTHER" id="PTHR36183:SF2">
    <property type="entry name" value="BETA-GLUCURONIDASE C-TERMINAL DOMAIN-CONTAINING PROTEIN"/>
    <property type="match status" value="1"/>
</dbReference>
<feature type="domain" description="Beta-glucuronidase C-terminal" evidence="1">
    <location>
        <begin position="420"/>
        <end position="504"/>
    </location>
</feature>
<evidence type="ECO:0000313" key="2">
    <source>
        <dbReference type="EMBL" id="KAK4032283.1"/>
    </source>
</evidence>
<accession>A0AAN6P5S4</accession>
<name>A0AAN6P5S4_9PEZI</name>
<dbReference type="SUPFAM" id="SSF51445">
    <property type="entry name" value="(Trans)glycosidases"/>
    <property type="match status" value="1"/>
</dbReference>
<dbReference type="InterPro" id="IPR031728">
    <property type="entry name" value="GlcAase_C"/>
</dbReference>
<dbReference type="Gene3D" id="2.60.40.1180">
    <property type="entry name" value="Golgi alpha-mannosidase II"/>
    <property type="match status" value="1"/>
</dbReference>
<dbReference type="Proteomes" id="UP001303115">
    <property type="component" value="Unassembled WGS sequence"/>
</dbReference>
<protein>
    <recommendedName>
        <fullName evidence="1">Beta-glucuronidase C-terminal domain-containing protein</fullName>
    </recommendedName>
</protein>
<comment type="caution">
    <text evidence="2">The sequence shown here is derived from an EMBL/GenBank/DDBJ whole genome shotgun (WGS) entry which is preliminary data.</text>
</comment>
<keyword evidence="3" id="KW-1185">Reference proteome</keyword>
<proteinExistence type="predicted"/>
<dbReference type="EMBL" id="MU854627">
    <property type="protein sequence ID" value="KAK4032283.1"/>
    <property type="molecule type" value="Genomic_DNA"/>
</dbReference>
<evidence type="ECO:0000259" key="1">
    <source>
        <dbReference type="Pfam" id="PF16862"/>
    </source>
</evidence>
<dbReference type="PANTHER" id="PTHR36183">
    <property type="entry name" value="BETA-GLUCURONIDASE"/>
    <property type="match status" value="1"/>
</dbReference>
<dbReference type="AlphaFoldDB" id="A0AAN6P5S4"/>
<gene>
    <name evidence="2" type="ORF">C8A01DRAFT_50890</name>
</gene>
<sequence length="507" mass="55857">MIPFNGLLLPILSRSTPNVTRSFTLSPPGSPRPEKPVHDANYHSFSIEFCHMADYAGNNTHPNAFSRQVIQNLKDISGKAPFFRVGGSTQSSAVYNPDQSVAILSPFSSKAATQPRHSYIGPAFMQSFRQFPEGSQYIYGRQVFDLIHLSHVATVDTVTTWLNFLNPFNETLFDVGDGLAQAVLEANAAYNAIGDVLYAFEIGNEVNGWPGGHRRPADWTLHDYVDQWSHYAKAISKNLTGSDSLRLFQGCAFTAPRHVISSSDWNVANAEADGMLSNIAKSVADHEYMGANCHYTGVGPTIETTIFDRTNVLSRLWYHDYLGNITAKSGIPYVLGETNSIGSAVWAVDYVLYLSSLRLERVFFHMGTRYAYSSWRRVSFNDTAPQVFPLYYAALFNAHVFAGGNKQTEVLVNGTDFSAYAVYVNMVMWNSTLEQQDRPYTALKLPSGWESAKVTRLTSSGVEIAENIILAGQSVNEAGVIVGDDTHEKAAGRKVLVGAGEAVLVQR</sequence>
<evidence type="ECO:0000313" key="3">
    <source>
        <dbReference type="Proteomes" id="UP001303115"/>
    </source>
</evidence>
<dbReference type="Gene3D" id="3.20.20.80">
    <property type="entry name" value="Glycosidases"/>
    <property type="match status" value="1"/>
</dbReference>
<dbReference type="InterPro" id="IPR052974">
    <property type="entry name" value="GH79_Enzymes"/>
</dbReference>
<dbReference type="InterPro" id="IPR017853">
    <property type="entry name" value="GH"/>
</dbReference>
<dbReference type="Pfam" id="PF16862">
    <property type="entry name" value="Glyco_hydro_79C"/>
    <property type="match status" value="1"/>
</dbReference>
<organism evidence="2 3">
    <name type="scientific">Parachaetomium inaequale</name>
    <dbReference type="NCBI Taxonomy" id="2588326"/>
    <lineage>
        <taxon>Eukaryota</taxon>
        <taxon>Fungi</taxon>
        <taxon>Dikarya</taxon>
        <taxon>Ascomycota</taxon>
        <taxon>Pezizomycotina</taxon>
        <taxon>Sordariomycetes</taxon>
        <taxon>Sordariomycetidae</taxon>
        <taxon>Sordariales</taxon>
        <taxon>Chaetomiaceae</taxon>
        <taxon>Parachaetomium</taxon>
    </lineage>
</organism>
<reference evidence="3" key="1">
    <citation type="journal article" date="2023" name="Mol. Phylogenet. Evol.">
        <title>Genome-scale phylogeny and comparative genomics of the fungal order Sordariales.</title>
        <authorList>
            <person name="Hensen N."/>
            <person name="Bonometti L."/>
            <person name="Westerberg I."/>
            <person name="Brannstrom I.O."/>
            <person name="Guillou S."/>
            <person name="Cros-Aarteil S."/>
            <person name="Calhoun S."/>
            <person name="Haridas S."/>
            <person name="Kuo A."/>
            <person name="Mondo S."/>
            <person name="Pangilinan J."/>
            <person name="Riley R."/>
            <person name="LaButti K."/>
            <person name="Andreopoulos B."/>
            <person name="Lipzen A."/>
            <person name="Chen C."/>
            <person name="Yan M."/>
            <person name="Daum C."/>
            <person name="Ng V."/>
            <person name="Clum A."/>
            <person name="Steindorff A."/>
            <person name="Ohm R.A."/>
            <person name="Martin F."/>
            <person name="Silar P."/>
            <person name="Natvig D.O."/>
            <person name="Lalanne C."/>
            <person name="Gautier V."/>
            <person name="Ament-Velasquez S.L."/>
            <person name="Kruys A."/>
            <person name="Hutchinson M.I."/>
            <person name="Powell A.J."/>
            <person name="Barry K."/>
            <person name="Miller A.N."/>
            <person name="Grigoriev I.V."/>
            <person name="Debuchy R."/>
            <person name="Gladieux P."/>
            <person name="Hiltunen Thoren M."/>
            <person name="Johannesson H."/>
        </authorList>
    </citation>
    <scope>NUCLEOTIDE SEQUENCE [LARGE SCALE GENOMIC DNA]</scope>
    <source>
        <strain evidence="3">CBS 284.82</strain>
    </source>
</reference>
<dbReference type="InterPro" id="IPR013780">
    <property type="entry name" value="Glyco_hydro_b"/>
</dbReference>